<dbReference type="AlphaFoldDB" id="A0A6L2Q1D2"/>
<name>A0A6L2Q1D2_COPFO</name>
<dbReference type="Proteomes" id="UP000502823">
    <property type="component" value="Unassembled WGS sequence"/>
</dbReference>
<accession>A0A6L2Q1D2</accession>
<dbReference type="EMBL" id="BLKM01012995">
    <property type="protein sequence ID" value="GFG38691.1"/>
    <property type="molecule type" value="Genomic_DNA"/>
</dbReference>
<gene>
    <name evidence="1" type="ORF">Cfor_07006</name>
</gene>
<reference evidence="2" key="1">
    <citation type="submission" date="2020-01" db="EMBL/GenBank/DDBJ databases">
        <title>Draft genome sequence of the Termite Coptotermes fromosanus.</title>
        <authorList>
            <person name="Itakura S."/>
            <person name="Yosikawa Y."/>
            <person name="Umezawa K."/>
        </authorList>
    </citation>
    <scope>NUCLEOTIDE SEQUENCE [LARGE SCALE GENOMIC DNA]</scope>
</reference>
<organism evidence="1 2">
    <name type="scientific">Coptotermes formosanus</name>
    <name type="common">Formosan subterranean termite</name>
    <dbReference type="NCBI Taxonomy" id="36987"/>
    <lineage>
        <taxon>Eukaryota</taxon>
        <taxon>Metazoa</taxon>
        <taxon>Ecdysozoa</taxon>
        <taxon>Arthropoda</taxon>
        <taxon>Hexapoda</taxon>
        <taxon>Insecta</taxon>
        <taxon>Pterygota</taxon>
        <taxon>Neoptera</taxon>
        <taxon>Polyneoptera</taxon>
        <taxon>Dictyoptera</taxon>
        <taxon>Blattodea</taxon>
        <taxon>Blattoidea</taxon>
        <taxon>Termitoidae</taxon>
        <taxon>Rhinotermitidae</taxon>
        <taxon>Coptotermes</taxon>
    </lineage>
</organism>
<comment type="caution">
    <text evidence="1">The sequence shown here is derived from an EMBL/GenBank/DDBJ whole genome shotgun (WGS) entry which is preliminary data.</text>
</comment>
<protein>
    <submittedName>
        <fullName evidence="1">Uncharacterized protein</fullName>
    </submittedName>
</protein>
<evidence type="ECO:0000313" key="1">
    <source>
        <dbReference type="EMBL" id="GFG38691.1"/>
    </source>
</evidence>
<sequence length="53" mass="6292">MKNEEHKELFSGLSFEGLCSKSTHRVSEPRECDRKREYRHLPILLVRGEPKHT</sequence>
<dbReference type="InParanoid" id="A0A6L2Q1D2"/>
<keyword evidence="2" id="KW-1185">Reference proteome</keyword>
<proteinExistence type="predicted"/>
<evidence type="ECO:0000313" key="2">
    <source>
        <dbReference type="Proteomes" id="UP000502823"/>
    </source>
</evidence>